<dbReference type="Gene3D" id="1.10.600.10">
    <property type="entry name" value="Farnesyl Diphosphate Synthase"/>
    <property type="match status" value="1"/>
</dbReference>
<dbReference type="SFLD" id="SFLDS00005">
    <property type="entry name" value="Isoprenoid_Synthase_Type_I"/>
    <property type="match status" value="1"/>
</dbReference>
<comment type="caution">
    <text evidence="9">The sequence shown here is derived from an EMBL/GenBank/DDBJ whole genome shotgun (WGS) entry which is preliminary data.</text>
</comment>
<keyword evidence="4" id="KW-0479">Metal-binding</keyword>
<dbReference type="PROSITE" id="PS00444">
    <property type="entry name" value="POLYPRENYL_SYNTHASE_2"/>
    <property type="match status" value="1"/>
</dbReference>
<feature type="compositionally biased region" description="Basic and acidic residues" evidence="8">
    <location>
        <begin position="172"/>
        <end position="196"/>
    </location>
</feature>
<evidence type="ECO:0000256" key="2">
    <source>
        <dbReference type="ARBA" id="ARBA00006706"/>
    </source>
</evidence>
<dbReference type="InterPro" id="IPR008949">
    <property type="entry name" value="Isoprenoid_synthase_dom_sf"/>
</dbReference>
<evidence type="ECO:0000256" key="3">
    <source>
        <dbReference type="ARBA" id="ARBA00022679"/>
    </source>
</evidence>
<organism evidence="9 10">
    <name type="scientific">Luteimonas vadosa</name>
    <dbReference type="NCBI Taxonomy" id="1165507"/>
    <lineage>
        <taxon>Bacteria</taxon>
        <taxon>Pseudomonadati</taxon>
        <taxon>Pseudomonadota</taxon>
        <taxon>Gammaproteobacteria</taxon>
        <taxon>Lysobacterales</taxon>
        <taxon>Lysobacteraceae</taxon>
        <taxon>Luteimonas</taxon>
    </lineage>
</organism>
<evidence type="ECO:0000256" key="6">
    <source>
        <dbReference type="ARBA" id="ARBA00023229"/>
    </source>
</evidence>
<dbReference type="SFLD" id="SFLDG01017">
    <property type="entry name" value="Polyprenyl_Transferase_Like"/>
    <property type="match status" value="1"/>
</dbReference>
<evidence type="ECO:0000256" key="7">
    <source>
        <dbReference type="RuleBase" id="RU004466"/>
    </source>
</evidence>
<feature type="region of interest" description="Disordered" evidence="8">
    <location>
        <begin position="170"/>
        <end position="213"/>
    </location>
</feature>
<dbReference type="EMBL" id="BAABJY010000002">
    <property type="protein sequence ID" value="GAA4866693.1"/>
    <property type="molecule type" value="Genomic_DNA"/>
</dbReference>
<evidence type="ECO:0000313" key="10">
    <source>
        <dbReference type="Proteomes" id="UP001501323"/>
    </source>
</evidence>
<dbReference type="Pfam" id="PF00348">
    <property type="entry name" value="polyprenyl_synt"/>
    <property type="match status" value="2"/>
</dbReference>
<keyword evidence="10" id="KW-1185">Reference proteome</keyword>
<evidence type="ECO:0000256" key="8">
    <source>
        <dbReference type="SAM" id="MobiDB-lite"/>
    </source>
</evidence>
<comment type="cofactor">
    <cofactor evidence="1">
        <name>Mg(2+)</name>
        <dbReference type="ChEBI" id="CHEBI:18420"/>
    </cofactor>
</comment>
<dbReference type="CDD" id="cd00685">
    <property type="entry name" value="Trans_IPPS_HT"/>
    <property type="match status" value="1"/>
</dbReference>
<dbReference type="InterPro" id="IPR033749">
    <property type="entry name" value="Polyprenyl_synt_CS"/>
</dbReference>
<evidence type="ECO:0000256" key="5">
    <source>
        <dbReference type="ARBA" id="ARBA00022842"/>
    </source>
</evidence>
<accession>A0ABP9E4Y9</accession>
<protein>
    <submittedName>
        <fullName evidence="9">Polyprenyl synthetase family protein</fullName>
    </submittedName>
</protein>
<evidence type="ECO:0000256" key="4">
    <source>
        <dbReference type="ARBA" id="ARBA00022723"/>
    </source>
</evidence>
<dbReference type="Proteomes" id="UP001501323">
    <property type="component" value="Unassembled WGS sequence"/>
</dbReference>
<gene>
    <name evidence="9" type="ORF">GCM10023332_18640</name>
</gene>
<keyword evidence="3 7" id="KW-0808">Transferase</keyword>
<dbReference type="PANTHER" id="PTHR43281">
    <property type="entry name" value="FARNESYL DIPHOSPHATE SYNTHASE"/>
    <property type="match status" value="1"/>
</dbReference>
<comment type="similarity">
    <text evidence="2 7">Belongs to the FPP/GGPP synthase family.</text>
</comment>
<proteinExistence type="inferred from homology"/>
<evidence type="ECO:0000256" key="1">
    <source>
        <dbReference type="ARBA" id="ARBA00001946"/>
    </source>
</evidence>
<dbReference type="SUPFAM" id="SSF48576">
    <property type="entry name" value="Terpenoid synthases"/>
    <property type="match status" value="1"/>
</dbReference>
<keyword evidence="6" id="KW-0414">Isoprene biosynthesis</keyword>
<sequence length="339" mass="35381">MPDSLRPRAAAAERIEAWRGRIDGVLERALTRQPAAESRLQLAMRHAVLLGGKRMRPLLVYATGTAFGAPASSLDAPAAAVELVHAYSLVHDDLPAMDDDALRRGKPTVHVAFDEATAILAGDALQSLAFAVLADADADATVRVDMLRELADAAGAWGMCGGQALDLAATSGRERGQGETSRKRSRDQDGPLRETPADPVSSPPAESPAEPLPSIGSLEQLHALKTGALLRASVRLGAIAAGVEPAMRERLDAFAGALGLAFQIRDDLLDVEGNDTSLGKTAGKDAAQGKATFATVIGADASRERLAALAAAMRNALAPLGERGETLAFLGERAIDRSH</sequence>
<dbReference type="PROSITE" id="PS00723">
    <property type="entry name" value="POLYPRENYL_SYNTHASE_1"/>
    <property type="match status" value="1"/>
</dbReference>
<dbReference type="InterPro" id="IPR000092">
    <property type="entry name" value="Polyprenyl_synt"/>
</dbReference>
<evidence type="ECO:0000313" key="9">
    <source>
        <dbReference type="EMBL" id="GAA4866693.1"/>
    </source>
</evidence>
<dbReference type="PANTHER" id="PTHR43281:SF1">
    <property type="entry name" value="FARNESYL DIPHOSPHATE SYNTHASE"/>
    <property type="match status" value="1"/>
</dbReference>
<keyword evidence="5" id="KW-0460">Magnesium</keyword>
<name>A0ABP9E4Y9_9GAMM</name>
<reference evidence="10" key="1">
    <citation type="journal article" date="2019" name="Int. J. Syst. Evol. Microbiol.">
        <title>The Global Catalogue of Microorganisms (GCM) 10K type strain sequencing project: providing services to taxonomists for standard genome sequencing and annotation.</title>
        <authorList>
            <consortium name="The Broad Institute Genomics Platform"/>
            <consortium name="The Broad Institute Genome Sequencing Center for Infectious Disease"/>
            <person name="Wu L."/>
            <person name="Ma J."/>
        </authorList>
    </citation>
    <scope>NUCLEOTIDE SEQUENCE [LARGE SCALE GENOMIC DNA]</scope>
    <source>
        <strain evidence="10">JCM 18392</strain>
    </source>
</reference>